<dbReference type="InterPro" id="IPR016036">
    <property type="entry name" value="Malonyl_transacylase_ACP-bd"/>
</dbReference>
<dbReference type="InterPro" id="IPR029058">
    <property type="entry name" value="AB_hydrolase_fold"/>
</dbReference>
<dbReference type="GO" id="GO:0006633">
    <property type="term" value="P:fatty acid biosynthetic process"/>
    <property type="evidence" value="ECO:0007669"/>
    <property type="project" value="InterPro"/>
</dbReference>
<evidence type="ECO:0000313" key="12">
    <source>
        <dbReference type="Proteomes" id="UP000215127"/>
    </source>
</evidence>
<dbReference type="InterPro" id="IPR032088">
    <property type="entry name" value="SAT"/>
</dbReference>
<evidence type="ECO:0008006" key="13">
    <source>
        <dbReference type="Google" id="ProtNLM"/>
    </source>
</evidence>
<dbReference type="Gene3D" id="3.30.70.250">
    <property type="entry name" value="Malonyl-CoA ACP transacylase, ACP-binding"/>
    <property type="match status" value="1"/>
</dbReference>
<dbReference type="Pfam" id="PF02801">
    <property type="entry name" value="Ketoacyl-synt_C"/>
    <property type="match status" value="1"/>
</dbReference>
<dbReference type="Gene3D" id="3.40.47.10">
    <property type="match status" value="1"/>
</dbReference>
<dbReference type="InterPro" id="IPR049551">
    <property type="entry name" value="PKS_DH_C"/>
</dbReference>
<dbReference type="InterPro" id="IPR050091">
    <property type="entry name" value="PKS_NRPS_Biosynth_Enz"/>
</dbReference>
<feature type="domain" description="Carrier" evidence="8">
    <location>
        <begin position="1634"/>
        <end position="1709"/>
    </location>
</feature>
<dbReference type="STRING" id="1276538.A0A1X7RPQ1"/>
<dbReference type="InterPro" id="IPR042104">
    <property type="entry name" value="PKS_dehydratase_sf"/>
</dbReference>
<proteinExistence type="predicted"/>
<dbReference type="Gene3D" id="3.40.50.1820">
    <property type="entry name" value="alpha/beta hydrolase"/>
    <property type="match status" value="1"/>
</dbReference>
<dbReference type="Gene3D" id="3.30.70.3290">
    <property type="match status" value="1"/>
</dbReference>
<dbReference type="InterPro" id="IPR018201">
    <property type="entry name" value="Ketoacyl_synth_AS"/>
</dbReference>
<dbReference type="Pfam" id="PF00109">
    <property type="entry name" value="ketoacyl-synt"/>
    <property type="match status" value="1"/>
</dbReference>
<dbReference type="InterPro" id="IPR016035">
    <property type="entry name" value="Acyl_Trfase/lysoPLipase"/>
</dbReference>
<dbReference type="Pfam" id="PF00698">
    <property type="entry name" value="Acyl_transf_1"/>
    <property type="match status" value="1"/>
</dbReference>
<accession>A0A1X7RPQ1</accession>
<dbReference type="InterPro" id="IPR049900">
    <property type="entry name" value="PKS_mFAS_DH"/>
</dbReference>
<dbReference type="InterPro" id="IPR014043">
    <property type="entry name" value="Acyl_transferase_dom"/>
</dbReference>
<dbReference type="PROSITE" id="PS52019">
    <property type="entry name" value="PKS_MFAS_DH"/>
    <property type="match status" value="1"/>
</dbReference>
<dbReference type="InterPro" id="IPR001031">
    <property type="entry name" value="Thioesterase"/>
</dbReference>
<dbReference type="GO" id="GO:0004315">
    <property type="term" value="F:3-oxoacyl-[acyl-carrier-protein] synthase activity"/>
    <property type="evidence" value="ECO:0007669"/>
    <property type="project" value="InterPro"/>
</dbReference>
<keyword evidence="12" id="KW-1185">Reference proteome</keyword>
<dbReference type="Pfam" id="PF00550">
    <property type="entry name" value="PP-binding"/>
    <property type="match status" value="2"/>
</dbReference>
<dbReference type="Pfam" id="PF14765">
    <property type="entry name" value="PS-DH"/>
    <property type="match status" value="1"/>
</dbReference>
<dbReference type="GO" id="GO:0031177">
    <property type="term" value="F:phosphopantetheine binding"/>
    <property type="evidence" value="ECO:0007669"/>
    <property type="project" value="InterPro"/>
</dbReference>
<dbReference type="InterPro" id="IPR020806">
    <property type="entry name" value="PKS_PP-bd"/>
</dbReference>
<dbReference type="EMBL" id="LT853694">
    <property type="protein sequence ID" value="SMQ49386.1"/>
    <property type="molecule type" value="Genomic_DNA"/>
</dbReference>
<organism evidence="11 12">
    <name type="scientific">Zymoseptoria tritici (strain ST99CH_3D7)</name>
    <dbReference type="NCBI Taxonomy" id="1276538"/>
    <lineage>
        <taxon>Eukaryota</taxon>
        <taxon>Fungi</taxon>
        <taxon>Dikarya</taxon>
        <taxon>Ascomycota</taxon>
        <taxon>Pezizomycotina</taxon>
        <taxon>Dothideomycetes</taxon>
        <taxon>Dothideomycetidae</taxon>
        <taxon>Mycosphaerellales</taxon>
        <taxon>Mycosphaerellaceae</taxon>
        <taxon>Zymoseptoria</taxon>
    </lineage>
</organism>
<feature type="region of interest" description="C-terminal hotdog fold" evidence="7">
    <location>
        <begin position="1459"/>
        <end position="1607"/>
    </location>
</feature>
<feature type="domain" description="Carrier" evidence="8">
    <location>
        <begin position="1729"/>
        <end position="1807"/>
    </location>
</feature>
<dbReference type="Gene3D" id="3.40.366.10">
    <property type="entry name" value="Malonyl-Coenzyme A Acyl Carrier Protein, domain 2"/>
    <property type="match status" value="2"/>
</dbReference>
<keyword evidence="4" id="KW-0808">Transferase</keyword>
<feature type="active site" description="Proton acceptor; for dehydratase activity" evidence="7">
    <location>
        <position position="1323"/>
    </location>
</feature>
<dbReference type="InterPro" id="IPR014030">
    <property type="entry name" value="Ketoacyl_synth_N"/>
</dbReference>
<dbReference type="InterPro" id="IPR016039">
    <property type="entry name" value="Thiolase-like"/>
</dbReference>
<gene>
    <name evidence="11" type="ORF">ZT3D7_G4537</name>
</gene>
<evidence type="ECO:0000313" key="11">
    <source>
        <dbReference type="EMBL" id="SMQ49386.1"/>
    </source>
</evidence>
<feature type="active site" description="Proton donor; for dehydratase activity" evidence="7">
    <location>
        <position position="1520"/>
    </location>
</feature>
<comment type="pathway">
    <text evidence="1">Secondary metabolite biosynthesis.</text>
</comment>
<evidence type="ECO:0000256" key="1">
    <source>
        <dbReference type="ARBA" id="ARBA00005179"/>
    </source>
</evidence>
<dbReference type="CDD" id="cd00833">
    <property type="entry name" value="PKS"/>
    <property type="match status" value="1"/>
</dbReference>
<evidence type="ECO:0000259" key="8">
    <source>
        <dbReference type="PROSITE" id="PS50075"/>
    </source>
</evidence>
<dbReference type="PROSITE" id="PS52004">
    <property type="entry name" value="KS3_2"/>
    <property type="match status" value="1"/>
</dbReference>
<dbReference type="SUPFAM" id="SSF55048">
    <property type="entry name" value="Probable ACP-binding domain of malonyl-CoA ACP transacylase"/>
    <property type="match status" value="1"/>
</dbReference>
<dbReference type="SUPFAM" id="SSF53474">
    <property type="entry name" value="alpha/beta-Hydrolases"/>
    <property type="match status" value="1"/>
</dbReference>
<dbReference type="PANTHER" id="PTHR43775:SF21">
    <property type="entry name" value="NON-REDUCING POLYKETIDE SYNTHASE AUSA-RELATED"/>
    <property type="match status" value="1"/>
</dbReference>
<keyword evidence="2" id="KW-0596">Phosphopantetheine</keyword>
<dbReference type="SMART" id="SM00827">
    <property type="entry name" value="PKS_AT"/>
    <property type="match status" value="1"/>
</dbReference>
<evidence type="ECO:0000259" key="10">
    <source>
        <dbReference type="PROSITE" id="PS52019"/>
    </source>
</evidence>
<protein>
    <recommendedName>
        <fullName evidence="13">Carrier domain-containing protein</fullName>
    </recommendedName>
</protein>
<dbReference type="Pfam" id="PF22621">
    <property type="entry name" value="CurL-like_PKS_C"/>
    <property type="match status" value="1"/>
</dbReference>
<dbReference type="InterPro" id="IPR020841">
    <property type="entry name" value="PKS_Beta-ketoAc_synthase_dom"/>
</dbReference>
<dbReference type="Gene3D" id="1.10.1200.10">
    <property type="entry name" value="ACP-like"/>
    <property type="match status" value="2"/>
</dbReference>
<dbReference type="Pfam" id="PF00975">
    <property type="entry name" value="Thioesterase"/>
    <property type="match status" value="1"/>
</dbReference>
<evidence type="ECO:0000256" key="7">
    <source>
        <dbReference type="PROSITE-ProRule" id="PRU01363"/>
    </source>
</evidence>
<evidence type="ECO:0000256" key="2">
    <source>
        <dbReference type="ARBA" id="ARBA00022450"/>
    </source>
</evidence>
<dbReference type="Proteomes" id="UP000215127">
    <property type="component" value="Chromosome 3"/>
</dbReference>
<dbReference type="PANTHER" id="PTHR43775">
    <property type="entry name" value="FATTY ACID SYNTHASE"/>
    <property type="match status" value="1"/>
</dbReference>
<dbReference type="InterPro" id="IPR036736">
    <property type="entry name" value="ACP-like_sf"/>
</dbReference>
<feature type="domain" description="Ketosynthase family 3 (KS3)" evidence="9">
    <location>
        <begin position="380"/>
        <end position="808"/>
    </location>
</feature>
<name>A0A1X7RPQ1_ZYMT9</name>
<evidence type="ECO:0000256" key="5">
    <source>
        <dbReference type="ARBA" id="ARBA00022737"/>
    </source>
</evidence>
<keyword evidence="6" id="KW-0511">Multifunctional enzyme</keyword>
<sequence length="2108" mass="228669">MASSTRLVFFGGQGSKSLFSANEASRRDKAVKSSQAVKLLLSSCHSSLQREFLDLKSTRNAPAWAISIEDYFKSPDGLLLVANRFQKHPIVQGVALCLQQLVDLILIKEAQPEGLPWTVAAGFCSGSISALAVACSGNQLEFNAQGTEAVRLAFWIGVRAGELAVELGGDDSQIQPWSLAVNGVAKEEIDALLTAFNAVSRTGPGSASQLNISTISAADSVAISGEPGLLAAFQAIYLPTEAVCHKVQVYAMYHGGEQALGSMHKVLGDVARRQILLGPSTSPLQIPLLCSRDGLMLVPGSELVSGVVERLVRDILIESVDWMTTWNVMTKPDQGKVILTGVGPGSYQFLMSSYRSLDDEQRNLTEVATPVGKHSLSRESDGFAIIGMSLQFPLGSDKQQLWDSLERGLSAIQEIPSSRFAIIPRTIIQGDTLDRSAFPPATANLLNDSPFLFDHEFFNISPREATSMDPQQKLILHGAKQALDDAGWVADSTISSKRATLGCYIGAATDDYVQNLSTHSDIYYSTGTLRAFLSGKVSYAFGLSGPSITVDTACSSSIVAITQACRALMNEDCSMALAGGVNAITSPNMHSGLSRAGFLSPTGQCKTFDRDADGYARAEGCGLFVLKRLRDAMDDNDRIHGVIKAAEINQCGNSRSITQPDSATQIRLFERVLAKARVDPKAISVVETHGTGTQAGDAAEMSSILAVFGKRDLHRPLSLGSIKANIGHAEAASGAASLGKLLLMFQHNRIPPQISLRNINPRFPDLAEHNVCIPIVAKGWMPRLDEPRIALLNNFGAAGSNAALIIQEPPSQALPIDHRTAPSRKAYNFNLTAKRQADVKEYCSAYLRLLKGRPDIVLKDLCYTVSARRPIFDYRLSFVCKSVPDLIQQLETCNIPASLPPRAPRPVVFVFSGQGSFYPGMSKALLATNLVFRRTLVQCDIILASQKYHIGVVAMIEDEFIPRTAEENVVHTQILCFCVGYGLASMWISWNLTPSVVLGHSLGEYVALAISGALSLADALKLVTYRAQLMLTYCSIGDSGMLACNIPDHQLEKVLRSSPATFSRLNIACRNSVHHSVAAGPVAEIDNLLELLQSQGARCHKLNVPLGFHSSALEPIRERLTQFCANDISISSPVIPTGSCYHGRLLRPGDLTAEYFGSQTCGTVEFTNLVRSLLRDTSVSGETYIEIGSSPSTLPLIKSTLPSHRPTVLYLATLRHRVDPWISICESLQALSRVMPGSIINWREIWNGSDASLMDGLSYPFQKTERYMPYNERTDMSFSPMRSNTGQLSSFYNLRPTNRSNVNTSHRSYETALNGIECYVKGHVVGGQALCPASVYHGMLLEACALPSRTGAGSNLIVESMAFARPLVLRSPTSTLDSTLILLEVDQKTEREANGQSALPAKLEFAFSSSSEGSEAPLTEHCSGFISRETAAEANDCLAAKSAAVHQSMFCIRSNQSEHNVLRTHMIYRELFSRVVTYSERFHTVQELIVPESKLEGTGTFRLHRDERMRNGVPSPVFVDTLLHVAGFIANLRVGPTEACICVAVGTVRILPSPLLTEGDLHFYCRLAENSSSSSFLADSYAMRSDGTMVAAVENMRFTKLNLGSFQAHLAKATGTVAPKAVTSSLKPEVWTNSSVQTLVKEILSEVVELPLHLLTEDTGLAEIGVDSMMQLEFRAALCKRFELYGNDMDLPMNGATICDVQQQVLRLLSKTCTNDTRRPDMACSETKSHNNQTNRSLVEIISELTGISEDKLEPGNTLEALGVDSLLLVEFQKILTAQFGHVATKLDLLDSELTIERLGVLLGGQGTSAEGRGISMTCSTPPAKSECRDSNDHNIIVSDDRADYGIKIDILQQGSVDLPPLLLFHDGSGTVEAYRRLRSIGCTLLGVSSPSCLENDHNVASSLAQLAQWYAASIAAFPARKIVLGGWSFGGVVAYEVAQRLSGTDTTVLGVIFIDSPCPIHHDALPTQVIEFVASNGVEGQAASNDGGRGPGVRSFLASQFHHHARLLLTYEPEKVAATGADVSYVMIQCRDNFDTMRLCGIEYPWLANADARRESTSQWSELLGRKMIIAEIPGNHFEPFTKTNARSTSEEVGKAYRGIVSNGVQL</sequence>
<dbReference type="GO" id="GO:0044550">
    <property type="term" value="P:secondary metabolite biosynthetic process"/>
    <property type="evidence" value="ECO:0007669"/>
    <property type="project" value="TreeGrafter"/>
</dbReference>
<dbReference type="SUPFAM" id="SSF53901">
    <property type="entry name" value="Thiolase-like"/>
    <property type="match status" value="1"/>
</dbReference>
<dbReference type="InterPro" id="IPR009081">
    <property type="entry name" value="PP-bd_ACP"/>
</dbReference>
<feature type="domain" description="PKS/mFAS DH" evidence="10">
    <location>
        <begin position="1289"/>
        <end position="1607"/>
    </location>
</feature>
<dbReference type="InterPro" id="IPR001227">
    <property type="entry name" value="Ac_transferase_dom_sf"/>
</dbReference>
<dbReference type="PROSITE" id="PS00606">
    <property type="entry name" value="KS3_1"/>
    <property type="match status" value="1"/>
</dbReference>
<dbReference type="InterPro" id="IPR014031">
    <property type="entry name" value="Ketoacyl_synth_C"/>
</dbReference>
<evidence type="ECO:0000256" key="6">
    <source>
        <dbReference type="ARBA" id="ARBA00023268"/>
    </source>
</evidence>
<dbReference type="SMART" id="SM00823">
    <property type="entry name" value="PKS_PP"/>
    <property type="match status" value="2"/>
</dbReference>
<evidence type="ECO:0000256" key="4">
    <source>
        <dbReference type="ARBA" id="ARBA00022679"/>
    </source>
</evidence>
<dbReference type="SMART" id="SM00825">
    <property type="entry name" value="PKS_KS"/>
    <property type="match status" value="1"/>
</dbReference>
<evidence type="ECO:0000259" key="9">
    <source>
        <dbReference type="PROSITE" id="PS52004"/>
    </source>
</evidence>
<dbReference type="SUPFAM" id="SSF52151">
    <property type="entry name" value="FabD/lysophospholipase-like"/>
    <property type="match status" value="1"/>
</dbReference>
<dbReference type="GO" id="GO:0004312">
    <property type="term" value="F:fatty acid synthase activity"/>
    <property type="evidence" value="ECO:0007669"/>
    <property type="project" value="TreeGrafter"/>
</dbReference>
<dbReference type="SUPFAM" id="SSF47336">
    <property type="entry name" value="ACP-like"/>
    <property type="match status" value="2"/>
</dbReference>
<keyword evidence="5" id="KW-0677">Repeat</keyword>
<dbReference type="PROSITE" id="PS50075">
    <property type="entry name" value="CARRIER"/>
    <property type="match status" value="2"/>
</dbReference>
<keyword evidence="3" id="KW-0597">Phosphoprotein</keyword>
<dbReference type="Pfam" id="PF16073">
    <property type="entry name" value="SAT"/>
    <property type="match status" value="1"/>
</dbReference>
<reference evidence="11 12" key="1">
    <citation type="submission" date="2016-06" db="EMBL/GenBank/DDBJ databases">
        <authorList>
            <person name="Kjaerup R.B."/>
            <person name="Dalgaard T.S."/>
            <person name="Juul-Madsen H.R."/>
        </authorList>
    </citation>
    <scope>NUCLEOTIDE SEQUENCE [LARGE SCALE GENOMIC DNA]</scope>
</reference>
<feature type="region of interest" description="N-terminal hotdog fold" evidence="7">
    <location>
        <begin position="1289"/>
        <end position="1433"/>
    </location>
</feature>
<dbReference type="Gene3D" id="3.10.129.110">
    <property type="entry name" value="Polyketide synthase dehydratase"/>
    <property type="match status" value="1"/>
</dbReference>
<evidence type="ECO:0000256" key="3">
    <source>
        <dbReference type="ARBA" id="ARBA00022553"/>
    </source>
</evidence>